<dbReference type="Pfam" id="PF00135">
    <property type="entry name" value="COesterase"/>
    <property type="match status" value="1"/>
</dbReference>
<evidence type="ECO:0000256" key="2">
    <source>
        <dbReference type="ARBA" id="ARBA00022801"/>
    </source>
</evidence>
<sequence length="547" mass="58064">MKTLLIVSFLALQLAPVAMAQTTKSAAAATANRVQTANGPLEGTTAASGIRMFKGVPFAAPPVGDLRWKAPQPAKNWTEVRQAKEFGPRAMQLPLFGDMNFRSNGVSEDCLYLNVWTPAKTGKERLPVLVYFYGGGFVAGDGSEPRYDGEAMARRGIVAVTVNYRLGIFGFMAHPELTKESPQHASGNYGLLDQSAALRWVQQNIAAFGGDPKKVTIGGESAGSYSVSAQMASPLSKGLIAGAIGESGSLLSLQPPTPLAQAEQNGVAFATALGANSLAALRALPATQLLEASGKPGTARFSAIVDGYFFPSSPTEIFTAGQQAHVPLLVGWNSQEMNAGAILGKEKPTPETFAQAVQKLYGDRANDVLKVYAATTEAEAEQAATDLASDRFIAYGTWKWGELHGKTGGKPVYRYLYARPRPAMTPEMGNATAGLAGGVVKPADPNAPKAPPARGAVHSAEIEYALGNLATNKVYAWTPDDYKVSETMQKYFANFIKTGNPNGTGLPQWPAANGSNGVQVMHLDVTTRAEPEQNRARYLLLEQIPSK</sequence>
<dbReference type="InterPro" id="IPR029058">
    <property type="entry name" value="AB_hydrolase_fold"/>
</dbReference>
<dbReference type="PROSITE" id="PS00941">
    <property type="entry name" value="CARBOXYLESTERASE_B_2"/>
    <property type="match status" value="1"/>
</dbReference>
<reference evidence="5" key="1">
    <citation type="submission" date="2022-04" db="EMBL/GenBank/DDBJ databases">
        <title>Hymenobacter sp. isolated from the air.</title>
        <authorList>
            <person name="Won M."/>
            <person name="Lee C.-M."/>
            <person name="Woen H.-Y."/>
            <person name="Kwon S.-W."/>
        </authorList>
    </citation>
    <scope>NUCLEOTIDE SEQUENCE</scope>
    <source>
        <strain evidence="5">5420S-77</strain>
    </source>
</reference>
<dbReference type="PROSITE" id="PS00122">
    <property type="entry name" value="CARBOXYLESTERASE_B_1"/>
    <property type="match status" value="1"/>
</dbReference>
<evidence type="ECO:0000256" key="1">
    <source>
        <dbReference type="ARBA" id="ARBA00005964"/>
    </source>
</evidence>
<evidence type="ECO:0000256" key="3">
    <source>
        <dbReference type="RuleBase" id="RU361235"/>
    </source>
</evidence>
<dbReference type="PANTHER" id="PTHR11559">
    <property type="entry name" value="CARBOXYLESTERASE"/>
    <property type="match status" value="1"/>
</dbReference>
<dbReference type="InterPro" id="IPR019819">
    <property type="entry name" value="Carboxylesterase_B_CS"/>
</dbReference>
<feature type="chain" id="PRO_5044998253" description="Carboxylic ester hydrolase" evidence="3">
    <location>
        <begin position="21"/>
        <end position="547"/>
    </location>
</feature>
<feature type="signal peptide" evidence="3">
    <location>
        <begin position="1"/>
        <end position="20"/>
    </location>
</feature>
<dbReference type="Proteomes" id="UP000830401">
    <property type="component" value="Chromosome"/>
</dbReference>
<evidence type="ECO:0000313" key="6">
    <source>
        <dbReference type="Proteomes" id="UP000830401"/>
    </source>
</evidence>
<dbReference type="RefSeq" id="WP_245122278.1">
    <property type="nucleotide sequence ID" value="NZ_CP095061.1"/>
</dbReference>
<dbReference type="SUPFAM" id="SSF53474">
    <property type="entry name" value="alpha/beta-Hydrolases"/>
    <property type="match status" value="1"/>
</dbReference>
<gene>
    <name evidence="5" type="ORF">MUN86_04515</name>
</gene>
<keyword evidence="6" id="KW-1185">Reference proteome</keyword>
<proteinExistence type="inferred from homology"/>
<comment type="similarity">
    <text evidence="1 3">Belongs to the type-B carboxylesterase/lipase family.</text>
</comment>
<dbReference type="InterPro" id="IPR019826">
    <property type="entry name" value="Carboxylesterase_B_AS"/>
</dbReference>
<dbReference type="Gene3D" id="3.40.50.1820">
    <property type="entry name" value="alpha/beta hydrolase"/>
    <property type="match status" value="1"/>
</dbReference>
<dbReference type="InterPro" id="IPR050309">
    <property type="entry name" value="Type-B_Carboxylest/Lipase"/>
</dbReference>
<evidence type="ECO:0000259" key="4">
    <source>
        <dbReference type="Pfam" id="PF00135"/>
    </source>
</evidence>
<feature type="domain" description="Carboxylesterase type B" evidence="4">
    <location>
        <begin position="32"/>
        <end position="529"/>
    </location>
</feature>
<keyword evidence="3" id="KW-0732">Signal</keyword>
<protein>
    <recommendedName>
        <fullName evidence="3">Carboxylic ester hydrolase</fullName>
        <ecNumber evidence="3">3.1.1.-</ecNumber>
    </recommendedName>
</protein>
<accession>A0ABY4G8J5</accession>
<evidence type="ECO:0000313" key="5">
    <source>
        <dbReference type="EMBL" id="UOQ67172.1"/>
    </source>
</evidence>
<dbReference type="EC" id="3.1.1.-" evidence="3"/>
<dbReference type="EMBL" id="CP095061">
    <property type="protein sequence ID" value="UOQ67172.1"/>
    <property type="molecule type" value="Genomic_DNA"/>
</dbReference>
<dbReference type="InterPro" id="IPR002018">
    <property type="entry name" value="CarbesteraseB"/>
</dbReference>
<keyword evidence="2 3" id="KW-0378">Hydrolase</keyword>
<organism evidence="5 6">
    <name type="scientific">Hymenobacter volaticus</name>
    <dbReference type="NCBI Taxonomy" id="2932254"/>
    <lineage>
        <taxon>Bacteria</taxon>
        <taxon>Pseudomonadati</taxon>
        <taxon>Bacteroidota</taxon>
        <taxon>Cytophagia</taxon>
        <taxon>Cytophagales</taxon>
        <taxon>Hymenobacteraceae</taxon>
        <taxon>Hymenobacter</taxon>
    </lineage>
</organism>
<name>A0ABY4G8J5_9BACT</name>